<keyword evidence="2" id="KW-1185">Reference proteome</keyword>
<dbReference type="PANTHER" id="PTHR40275:SF1">
    <property type="entry name" value="SSL7038 PROTEIN"/>
    <property type="match status" value="1"/>
</dbReference>
<protein>
    <submittedName>
        <fullName evidence="1">Addiction module antidote protein</fullName>
    </submittedName>
</protein>
<dbReference type="Pfam" id="PF21716">
    <property type="entry name" value="dnstrm_HI1420"/>
    <property type="match status" value="1"/>
</dbReference>
<dbReference type="Proteomes" id="UP001163255">
    <property type="component" value="Chromosome"/>
</dbReference>
<evidence type="ECO:0000313" key="2">
    <source>
        <dbReference type="Proteomes" id="UP001163255"/>
    </source>
</evidence>
<gene>
    <name evidence="1" type="ORF">NX720_11525</name>
</gene>
<evidence type="ECO:0000313" key="1">
    <source>
        <dbReference type="EMBL" id="UYM18494.1"/>
    </source>
</evidence>
<accession>A0ABY6H0B2</accession>
<organism evidence="1 2">
    <name type="scientific">Endozoicomonas euniceicola</name>
    <dbReference type="NCBI Taxonomy" id="1234143"/>
    <lineage>
        <taxon>Bacteria</taxon>
        <taxon>Pseudomonadati</taxon>
        <taxon>Pseudomonadota</taxon>
        <taxon>Gammaproteobacteria</taxon>
        <taxon>Oceanospirillales</taxon>
        <taxon>Endozoicomonadaceae</taxon>
        <taxon>Endozoicomonas</taxon>
    </lineage>
</organism>
<dbReference type="EMBL" id="CP103300">
    <property type="protein sequence ID" value="UYM18494.1"/>
    <property type="molecule type" value="Genomic_DNA"/>
</dbReference>
<reference evidence="1" key="1">
    <citation type="submission" date="2022-10" db="EMBL/GenBank/DDBJ databases">
        <title>Completed Genome Sequence of two octocoral isolated bacterium, Endozoicomonas euniceicola EF212T and Endozoicomonas gorgoniicola PS125T.</title>
        <authorList>
            <person name="Chiou Y.-J."/>
            <person name="Chen Y.-H."/>
        </authorList>
    </citation>
    <scope>NUCLEOTIDE SEQUENCE</scope>
    <source>
        <strain evidence="1">EF212</strain>
    </source>
</reference>
<dbReference type="SUPFAM" id="SSF47413">
    <property type="entry name" value="lambda repressor-like DNA-binding domains"/>
    <property type="match status" value="1"/>
</dbReference>
<dbReference type="InterPro" id="IPR014057">
    <property type="entry name" value="HI1420"/>
</dbReference>
<name>A0ABY6H0B2_9GAMM</name>
<dbReference type="RefSeq" id="WP_262601255.1">
    <property type="nucleotide sequence ID" value="NZ_CP103300.1"/>
</dbReference>
<dbReference type="InterPro" id="IPR010982">
    <property type="entry name" value="Lambda_DNA-bd_dom_sf"/>
</dbReference>
<dbReference type="NCBIfam" id="TIGR02684">
    <property type="entry name" value="dnstrm_HI1420"/>
    <property type="match status" value="1"/>
</dbReference>
<dbReference type="PANTHER" id="PTHR40275">
    <property type="entry name" value="SSL7038 PROTEIN"/>
    <property type="match status" value="1"/>
</dbReference>
<proteinExistence type="predicted"/>
<sequence>MSKDLKKFDASEYLTDSEAIAEYLNAAMESGDQALLMAAIADVAKATGMQAIARSSGLGRESLYKALSPGAKPRFETVYKILQALGVRLSMSAQP</sequence>